<feature type="transmembrane region" description="Helical" evidence="5">
    <location>
        <begin position="81"/>
        <end position="100"/>
    </location>
</feature>
<dbReference type="PANTHER" id="PTHR23508:SF10">
    <property type="entry name" value="CARBOXYLIC ACID TRANSPORTER PROTEIN HOMOLOG"/>
    <property type="match status" value="1"/>
</dbReference>
<comment type="caution">
    <text evidence="8">The sequence shown here is derived from an EMBL/GenBank/DDBJ whole genome shotgun (WGS) entry which is preliminary data.</text>
</comment>
<protein>
    <submittedName>
        <fullName evidence="7">MFS family permease</fullName>
    </submittedName>
    <submittedName>
        <fullName evidence="8">MFS transporter</fullName>
    </submittedName>
</protein>
<dbReference type="AlphaFoldDB" id="A0A850NP07"/>
<feature type="transmembrane region" description="Helical" evidence="5">
    <location>
        <begin position="51"/>
        <end position="69"/>
    </location>
</feature>
<dbReference type="PROSITE" id="PS50850">
    <property type="entry name" value="MFS"/>
    <property type="match status" value="1"/>
</dbReference>
<dbReference type="RefSeq" id="WP_176621621.1">
    <property type="nucleotide sequence ID" value="NZ_JABXXQ010000003.1"/>
</dbReference>
<dbReference type="PRINTS" id="PR00173">
    <property type="entry name" value="EDTRNSPORT"/>
</dbReference>
<evidence type="ECO:0000256" key="5">
    <source>
        <dbReference type="SAM" id="Phobius"/>
    </source>
</evidence>
<dbReference type="InterPro" id="IPR020846">
    <property type="entry name" value="MFS_dom"/>
</dbReference>
<feature type="transmembrane region" description="Helical" evidence="5">
    <location>
        <begin position="262"/>
        <end position="282"/>
    </location>
</feature>
<evidence type="ECO:0000313" key="10">
    <source>
        <dbReference type="Proteomes" id="UP000565205"/>
    </source>
</evidence>
<feature type="transmembrane region" description="Helical" evidence="5">
    <location>
        <begin position="228"/>
        <end position="250"/>
    </location>
</feature>
<dbReference type="Proteomes" id="UP000557688">
    <property type="component" value="Unassembled WGS sequence"/>
</dbReference>
<evidence type="ECO:0000313" key="9">
    <source>
        <dbReference type="Proteomes" id="UP000557688"/>
    </source>
</evidence>
<dbReference type="InterPro" id="IPR011701">
    <property type="entry name" value="MFS"/>
</dbReference>
<sequence>MQITAAWDSRYEKKAIVLLCLGFGLVGLDRFMIMPLFPVIQRALHLSYRDLGLVTGALSISWGIAALVASRISDRIGHRQVLVVSLLVFSLLAGLSGLATSLLALVAIRAVMGLAEGAFTPSSLAATVEAAKPQRHGLMLGVQQAAMPLFGMALAPILATQLLNVLDWRYAFLIVVPPGLLVAWAMSRIIRNPVTVKGASSATRRADPTPEAHRLPSVYSYRNVRLNILGMFCWLTCLNVLTAMMPSYLIDGLHYGMQQMGFVLSAMGLGCALGSFVLLGLSDRLGRKTVLLGSAGATALAVAALSQVSSPGWVFIFLAIACFFNFGALTLTTGPLSAESVPPALVASACGVAVGFGEIFGGGVAPMLAGMVASQWGIGHIFALAIAAMVIGLVIASLLRETTPETAEVQLVAEMPPGVPGE</sequence>
<dbReference type="Pfam" id="PF07690">
    <property type="entry name" value="MFS_1"/>
    <property type="match status" value="1"/>
</dbReference>
<dbReference type="PANTHER" id="PTHR23508">
    <property type="entry name" value="CARBOXYLIC ACID TRANSPORTER PROTEIN HOMOLOG"/>
    <property type="match status" value="1"/>
</dbReference>
<evidence type="ECO:0000313" key="8">
    <source>
        <dbReference type="EMBL" id="NVN28865.1"/>
    </source>
</evidence>
<keyword evidence="9" id="KW-1185">Reference proteome</keyword>
<feature type="transmembrane region" description="Helical" evidence="5">
    <location>
        <begin position="344"/>
        <end position="365"/>
    </location>
</feature>
<keyword evidence="2 5" id="KW-0812">Transmembrane</keyword>
<organism evidence="8 10">
    <name type="scientific">Endobacter medicaginis</name>
    <dbReference type="NCBI Taxonomy" id="1181271"/>
    <lineage>
        <taxon>Bacteria</taxon>
        <taxon>Pseudomonadati</taxon>
        <taxon>Pseudomonadota</taxon>
        <taxon>Alphaproteobacteria</taxon>
        <taxon>Acetobacterales</taxon>
        <taxon>Acetobacteraceae</taxon>
        <taxon>Endobacter</taxon>
    </lineage>
</organism>
<feature type="transmembrane region" description="Helical" evidence="5">
    <location>
        <begin position="312"/>
        <end position="332"/>
    </location>
</feature>
<dbReference type="Gene3D" id="1.20.1250.20">
    <property type="entry name" value="MFS general substrate transporter like domains"/>
    <property type="match status" value="2"/>
</dbReference>
<dbReference type="InterPro" id="IPR005829">
    <property type="entry name" value="Sugar_transporter_CS"/>
</dbReference>
<dbReference type="InterPro" id="IPR036259">
    <property type="entry name" value="MFS_trans_sf"/>
</dbReference>
<feature type="transmembrane region" description="Helical" evidence="5">
    <location>
        <begin position="170"/>
        <end position="187"/>
    </location>
</feature>
<name>A0A850NP07_9PROT</name>
<evidence type="ECO:0000256" key="4">
    <source>
        <dbReference type="ARBA" id="ARBA00023136"/>
    </source>
</evidence>
<dbReference type="GO" id="GO:0046943">
    <property type="term" value="F:carboxylic acid transmembrane transporter activity"/>
    <property type="evidence" value="ECO:0007669"/>
    <property type="project" value="TreeGrafter"/>
</dbReference>
<keyword evidence="4 5" id="KW-0472">Membrane</keyword>
<evidence type="ECO:0000313" key="7">
    <source>
        <dbReference type="EMBL" id="MBB3175015.1"/>
    </source>
</evidence>
<feature type="transmembrane region" description="Helical" evidence="5">
    <location>
        <begin position="289"/>
        <end position="306"/>
    </location>
</feature>
<proteinExistence type="predicted"/>
<evidence type="ECO:0000256" key="1">
    <source>
        <dbReference type="ARBA" id="ARBA00004141"/>
    </source>
</evidence>
<gene>
    <name evidence="7" type="ORF">FHR90_002862</name>
    <name evidence="8" type="ORF">HUK83_00695</name>
</gene>
<dbReference type="SUPFAM" id="SSF103473">
    <property type="entry name" value="MFS general substrate transporter"/>
    <property type="match status" value="1"/>
</dbReference>
<feature type="transmembrane region" description="Helical" evidence="5">
    <location>
        <begin position="16"/>
        <end position="39"/>
    </location>
</feature>
<dbReference type="Proteomes" id="UP000565205">
    <property type="component" value="Unassembled WGS sequence"/>
</dbReference>
<reference evidence="7 9" key="2">
    <citation type="submission" date="2020-08" db="EMBL/GenBank/DDBJ databases">
        <title>Genomic Encyclopedia of Type Strains, Phase III (KMG-III): the genomes of soil and plant-associated and newly described type strains.</title>
        <authorList>
            <person name="Whitman W."/>
        </authorList>
    </citation>
    <scope>NUCLEOTIDE SEQUENCE [LARGE SCALE GENOMIC DNA]</scope>
    <source>
        <strain evidence="7 9">CECT 8088</strain>
    </source>
</reference>
<feature type="domain" description="Major facilitator superfamily (MFS) profile" evidence="6">
    <location>
        <begin position="15"/>
        <end position="404"/>
    </location>
</feature>
<accession>A0A850NP07</accession>
<feature type="transmembrane region" description="Helical" evidence="5">
    <location>
        <begin position="377"/>
        <end position="399"/>
    </location>
</feature>
<evidence type="ECO:0000256" key="3">
    <source>
        <dbReference type="ARBA" id="ARBA00022989"/>
    </source>
</evidence>
<keyword evidence="3 5" id="KW-1133">Transmembrane helix</keyword>
<dbReference type="EMBL" id="JACHXV010000015">
    <property type="protein sequence ID" value="MBB3175015.1"/>
    <property type="molecule type" value="Genomic_DNA"/>
</dbReference>
<reference evidence="8 10" key="1">
    <citation type="submission" date="2020-06" db="EMBL/GenBank/DDBJ databases">
        <title>Description of novel acetic acid bacteria.</title>
        <authorList>
            <person name="Sombolestani A."/>
        </authorList>
    </citation>
    <scope>NUCLEOTIDE SEQUENCE [LARGE SCALE GENOMIC DNA]</scope>
    <source>
        <strain evidence="8 10">LMG 26838</strain>
    </source>
</reference>
<dbReference type="PROSITE" id="PS00216">
    <property type="entry name" value="SUGAR_TRANSPORT_1"/>
    <property type="match status" value="1"/>
</dbReference>
<comment type="subcellular location">
    <subcellularLocation>
        <location evidence="1">Membrane</location>
        <topology evidence="1">Multi-pass membrane protein</topology>
    </subcellularLocation>
</comment>
<evidence type="ECO:0000256" key="2">
    <source>
        <dbReference type="ARBA" id="ARBA00022692"/>
    </source>
</evidence>
<dbReference type="EMBL" id="JABXXQ010000003">
    <property type="protein sequence ID" value="NVN28865.1"/>
    <property type="molecule type" value="Genomic_DNA"/>
</dbReference>
<dbReference type="GO" id="GO:0005886">
    <property type="term" value="C:plasma membrane"/>
    <property type="evidence" value="ECO:0007669"/>
    <property type="project" value="TreeGrafter"/>
</dbReference>
<evidence type="ECO:0000259" key="6">
    <source>
        <dbReference type="PROSITE" id="PS50850"/>
    </source>
</evidence>